<sequence length="477" mass="53413">MQECVSMTQELSEPRGKAGQSLCIMGAQELRINRTLKTSRVSSISLLPTELLEIIIVETVRASTGADDCSASCKPTSLCPRPRPELLLASVSRHWRAVTLGMALLWTEIRLFLGQSLDLLDLYLMRSQGQLLDIRFTGIHCNIRGRGSPTCEPEYLRISNIILSHIHVCRRLEVHVDFPFTQLLDRIGHTKAPMLEELVVYYPPNIPNSRLLLFTEGLPSLRSAELGNFSSISPDPFLSGNRLTALTLGGHWDAGLSPKNFSDLLSRLTSLTHLTLIGEPVDYVRASNHPVVEIPLLETLVLKPEANISRIYLPTVFRTIRAPMLRELVLDFDNVSSTRELQSLVDKLKHETPPFPSVCHLTLRSRSIIHGGWLALAHAFSGIRSLSVSRYITNQLMGFVSCSGRRDAFPNLCTLWFDDVQFEWLLLFQLLQIRKAVGLPVREVKMKGFKEHAQSVINGKLSEAYLAVHAAVLIGWT</sequence>
<dbReference type="Proteomes" id="UP000183567">
    <property type="component" value="Unassembled WGS sequence"/>
</dbReference>
<keyword evidence="2" id="KW-1185">Reference proteome</keyword>
<dbReference type="SUPFAM" id="SSF52047">
    <property type="entry name" value="RNI-like"/>
    <property type="match status" value="1"/>
</dbReference>
<accession>A0A1J8QD93</accession>
<organism evidence="1 2">
    <name type="scientific">Rhizopogon vesiculosus</name>
    <dbReference type="NCBI Taxonomy" id="180088"/>
    <lineage>
        <taxon>Eukaryota</taxon>
        <taxon>Fungi</taxon>
        <taxon>Dikarya</taxon>
        <taxon>Basidiomycota</taxon>
        <taxon>Agaricomycotina</taxon>
        <taxon>Agaricomycetes</taxon>
        <taxon>Agaricomycetidae</taxon>
        <taxon>Boletales</taxon>
        <taxon>Suillineae</taxon>
        <taxon>Rhizopogonaceae</taxon>
        <taxon>Rhizopogon</taxon>
    </lineage>
</organism>
<dbReference type="OrthoDB" id="2973282at2759"/>
<evidence type="ECO:0000313" key="1">
    <source>
        <dbReference type="EMBL" id="OJA19630.1"/>
    </source>
</evidence>
<dbReference type="AlphaFoldDB" id="A0A1J8QD93"/>
<dbReference type="STRING" id="180088.A0A1J8QD93"/>
<reference evidence="1 2" key="1">
    <citation type="submission" date="2016-03" db="EMBL/GenBank/DDBJ databases">
        <title>Comparative genomics of the ectomycorrhizal sister species Rhizopogon vinicolor and Rhizopogon vesiculosus (Basidiomycota: Boletales) reveals a divergence of the mating type B locus.</title>
        <authorList>
            <person name="Mujic A.B."/>
            <person name="Kuo A."/>
            <person name="Tritt A."/>
            <person name="Lipzen A."/>
            <person name="Chen C."/>
            <person name="Johnson J."/>
            <person name="Sharma A."/>
            <person name="Barry K."/>
            <person name="Grigoriev I.V."/>
            <person name="Spatafora J.W."/>
        </authorList>
    </citation>
    <scope>NUCLEOTIDE SEQUENCE [LARGE SCALE GENOMIC DNA]</scope>
    <source>
        <strain evidence="1 2">AM-OR11-056</strain>
    </source>
</reference>
<dbReference type="Gene3D" id="3.80.10.10">
    <property type="entry name" value="Ribonuclease Inhibitor"/>
    <property type="match status" value="1"/>
</dbReference>
<gene>
    <name evidence="1" type="ORF">AZE42_03856</name>
</gene>
<comment type="caution">
    <text evidence="1">The sequence shown here is derived from an EMBL/GenBank/DDBJ whole genome shotgun (WGS) entry which is preliminary data.</text>
</comment>
<evidence type="ECO:0000313" key="2">
    <source>
        <dbReference type="Proteomes" id="UP000183567"/>
    </source>
</evidence>
<protein>
    <recommendedName>
        <fullName evidence="3">F-box domain-containing protein</fullName>
    </recommendedName>
</protein>
<proteinExistence type="predicted"/>
<dbReference type="InterPro" id="IPR032675">
    <property type="entry name" value="LRR_dom_sf"/>
</dbReference>
<evidence type="ECO:0008006" key="3">
    <source>
        <dbReference type="Google" id="ProtNLM"/>
    </source>
</evidence>
<name>A0A1J8QD93_9AGAM</name>
<dbReference type="EMBL" id="LVVM01000969">
    <property type="protein sequence ID" value="OJA19630.1"/>
    <property type="molecule type" value="Genomic_DNA"/>
</dbReference>